<proteinExistence type="predicted"/>
<accession>A0ACC1K350</accession>
<evidence type="ECO:0000313" key="2">
    <source>
        <dbReference type="Proteomes" id="UP001140234"/>
    </source>
</evidence>
<dbReference type="EMBL" id="JANBUJ010000368">
    <property type="protein sequence ID" value="KAJ2772469.1"/>
    <property type="molecule type" value="Genomic_DNA"/>
</dbReference>
<name>A0ACC1K350_9FUNG</name>
<sequence length="287" mass="29679">MPVAGFASSAVIDQLTYVLGAIPAEARKKEVAKTKAVYAFEVANSKGKKHYFVVDMKQNGTVTDGATEAEAAKGQPKPDISISLGDEALVKIAENKTTAVAEYMGGRVKIKGNMMLGMKLESLLARFKKLAADLPAAPAAPATAPAQAAAKSEDIAIQGYEASRVLAQIGQVLGADDKKREALFKSTNAVFQIDIDGPQGVKSWVLNLKPATAPAEVVLVGTAAQNKKAAGVTLGLKDADFVSLASGKITGQSAFTSGKLKAKGNIMLALKLEAVLKAVKGAAAAKL</sequence>
<protein>
    <submittedName>
        <fullName evidence="1">Uncharacterized protein</fullName>
    </submittedName>
</protein>
<dbReference type="Proteomes" id="UP001140234">
    <property type="component" value="Unassembled WGS sequence"/>
</dbReference>
<organism evidence="1 2">
    <name type="scientific">Coemansia nantahalensis</name>
    <dbReference type="NCBI Taxonomy" id="2789366"/>
    <lineage>
        <taxon>Eukaryota</taxon>
        <taxon>Fungi</taxon>
        <taxon>Fungi incertae sedis</taxon>
        <taxon>Zoopagomycota</taxon>
        <taxon>Kickxellomycotina</taxon>
        <taxon>Kickxellomycetes</taxon>
        <taxon>Kickxellales</taxon>
        <taxon>Kickxellaceae</taxon>
        <taxon>Coemansia</taxon>
    </lineage>
</organism>
<comment type="caution">
    <text evidence="1">The sequence shown here is derived from an EMBL/GenBank/DDBJ whole genome shotgun (WGS) entry which is preliminary data.</text>
</comment>
<evidence type="ECO:0000313" key="1">
    <source>
        <dbReference type="EMBL" id="KAJ2772469.1"/>
    </source>
</evidence>
<keyword evidence="2" id="KW-1185">Reference proteome</keyword>
<reference evidence="1" key="1">
    <citation type="submission" date="2022-07" db="EMBL/GenBank/DDBJ databases">
        <title>Phylogenomic reconstructions and comparative analyses of Kickxellomycotina fungi.</title>
        <authorList>
            <person name="Reynolds N.K."/>
            <person name="Stajich J.E."/>
            <person name="Barry K."/>
            <person name="Grigoriev I.V."/>
            <person name="Crous P."/>
            <person name="Smith M.E."/>
        </authorList>
    </citation>
    <scope>NUCLEOTIDE SEQUENCE</scope>
    <source>
        <strain evidence="1">CBS 109366</strain>
    </source>
</reference>
<gene>
    <name evidence="1" type="ORF">IWQ57_001755</name>
</gene>